<accession>A0ABD1EDV9</accession>
<name>A0ABD1EDV9_HYPHA</name>
<keyword evidence="2" id="KW-1185">Reference proteome</keyword>
<sequence length="137" mass="16722">MKKRKSHGEFTLTREFSDEKFKNYFRLNRNQFKEVHDLIKNEIVTEGCNATRVIESEEKLAIFLRITINSCLNRRVILTQILPRRRRLDQNKFWREPSVVAKPWHDFDDKVWRRGTVFPPIWWRRLIFSKLLWGGHP</sequence>
<organism evidence="1 2">
    <name type="scientific">Hypothenemus hampei</name>
    <name type="common">Coffee berry borer</name>
    <dbReference type="NCBI Taxonomy" id="57062"/>
    <lineage>
        <taxon>Eukaryota</taxon>
        <taxon>Metazoa</taxon>
        <taxon>Ecdysozoa</taxon>
        <taxon>Arthropoda</taxon>
        <taxon>Hexapoda</taxon>
        <taxon>Insecta</taxon>
        <taxon>Pterygota</taxon>
        <taxon>Neoptera</taxon>
        <taxon>Endopterygota</taxon>
        <taxon>Coleoptera</taxon>
        <taxon>Polyphaga</taxon>
        <taxon>Cucujiformia</taxon>
        <taxon>Curculionidae</taxon>
        <taxon>Scolytinae</taxon>
        <taxon>Hypothenemus</taxon>
    </lineage>
</organism>
<dbReference type="AlphaFoldDB" id="A0ABD1EDV9"/>
<dbReference type="EMBL" id="JBDJPC010000008">
    <property type="protein sequence ID" value="KAL1492828.1"/>
    <property type="molecule type" value="Genomic_DNA"/>
</dbReference>
<comment type="caution">
    <text evidence="1">The sequence shown here is derived from an EMBL/GenBank/DDBJ whole genome shotgun (WGS) entry which is preliminary data.</text>
</comment>
<proteinExistence type="predicted"/>
<reference evidence="1 2" key="1">
    <citation type="submission" date="2024-05" db="EMBL/GenBank/DDBJ databases">
        <title>Genetic variation in Jamaican populations of the coffee berry borer (Hypothenemus hampei).</title>
        <authorList>
            <person name="Errbii M."/>
            <person name="Myrie A."/>
        </authorList>
    </citation>
    <scope>NUCLEOTIDE SEQUENCE [LARGE SCALE GENOMIC DNA]</scope>
    <source>
        <strain evidence="1">JA-Hopewell-2020-01-JO</strain>
        <tissue evidence="1">Whole body</tissue>
    </source>
</reference>
<protein>
    <submittedName>
        <fullName evidence="1">Uncharacterized protein</fullName>
    </submittedName>
</protein>
<gene>
    <name evidence="1" type="ORF">ABEB36_011010</name>
</gene>
<evidence type="ECO:0000313" key="2">
    <source>
        <dbReference type="Proteomes" id="UP001566132"/>
    </source>
</evidence>
<evidence type="ECO:0000313" key="1">
    <source>
        <dbReference type="EMBL" id="KAL1492828.1"/>
    </source>
</evidence>
<dbReference type="Proteomes" id="UP001566132">
    <property type="component" value="Unassembled WGS sequence"/>
</dbReference>